<dbReference type="Pfam" id="PF00642">
    <property type="entry name" value="zf-CCCH"/>
    <property type="match status" value="2"/>
</dbReference>
<dbReference type="OrthoDB" id="250836at2759"/>
<dbReference type="PROSITE" id="PS50103">
    <property type="entry name" value="ZF_C3H1"/>
    <property type="match status" value="2"/>
</dbReference>
<dbReference type="Proteomes" id="UP000789390">
    <property type="component" value="Unassembled WGS sequence"/>
</dbReference>
<gene>
    <name evidence="7" type="ORF">DGAL_LOCUS13801</name>
</gene>
<evidence type="ECO:0000259" key="6">
    <source>
        <dbReference type="PROSITE" id="PS50103"/>
    </source>
</evidence>
<dbReference type="EMBL" id="CAKKLH010000301">
    <property type="protein sequence ID" value="CAH0110241.1"/>
    <property type="molecule type" value="Genomic_DNA"/>
</dbReference>
<keyword evidence="2" id="KW-0677">Repeat</keyword>
<evidence type="ECO:0000256" key="1">
    <source>
        <dbReference type="ARBA" id="ARBA00022723"/>
    </source>
</evidence>
<dbReference type="GO" id="GO:0043484">
    <property type="term" value="P:regulation of RNA splicing"/>
    <property type="evidence" value="ECO:0007669"/>
    <property type="project" value="TreeGrafter"/>
</dbReference>
<evidence type="ECO:0000256" key="2">
    <source>
        <dbReference type="ARBA" id="ARBA00022737"/>
    </source>
</evidence>
<feature type="zinc finger region" description="C3H1-type" evidence="5">
    <location>
        <begin position="118"/>
        <end position="145"/>
    </location>
</feature>
<protein>
    <recommendedName>
        <fullName evidence="6">C3H1-type domain-containing protein</fullName>
    </recommendedName>
</protein>
<evidence type="ECO:0000256" key="4">
    <source>
        <dbReference type="ARBA" id="ARBA00022833"/>
    </source>
</evidence>
<dbReference type="AlphaFoldDB" id="A0A8J2RVJ7"/>
<keyword evidence="8" id="KW-1185">Reference proteome</keyword>
<accession>A0A8J2RVJ7</accession>
<dbReference type="GO" id="GO:0008270">
    <property type="term" value="F:zinc ion binding"/>
    <property type="evidence" value="ECO:0007669"/>
    <property type="project" value="UniProtKB-KW"/>
</dbReference>
<comment type="caution">
    <text evidence="7">The sequence shown here is derived from an EMBL/GenBank/DDBJ whole genome shotgun (WGS) entry which is preliminary data.</text>
</comment>
<dbReference type="GO" id="GO:0003723">
    <property type="term" value="F:RNA binding"/>
    <property type="evidence" value="ECO:0007669"/>
    <property type="project" value="TreeGrafter"/>
</dbReference>
<proteinExistence type="predicted"/>
<evidence type="ECO:0000313" key="7">
    <source>
        <dbReference type="EMBL" id="CAH0110241.1"/>
    </source>
</evidence>
<keyword evidence="3 5" id="KW-0863">Zinc-finger</keyword>
<sequence>MEDLKTGTNSSSRLIQQESMGMSDVCRDFLRNVCTRGNRCKYKHPRCEEEAKVLKLTQPNCMVFCHDFQNTICTRINCKFVHRSRQDEDYYKVTGELPKLIPEITPKGSHAAADNFCEGDVPLCKDFLKRECQRGKRCKFLHLSESRVQQSRMEEYDIPDAKRRHHEDFDQIEYGLRFGEKVSPSPVQCSHCKSMININPKSHSICVHMNGSNQLDLCVLREENLLLRKKVEDLKKQVGDLLATNDFLLEQNAHFRIQGKFSTSTSVATVSLPTVTLASSVTVPVTTSVTALGPLGSLSSVQTVQALATLPLVTTQSRSTLTASIPFATSVPLTQPSPLATTIATTLGIAPVTINQTAALASQNPTLSAATATVTLTPTINAAALQLQGPQFSNSALAFSASNGGSLVSYPIMTQSILAPSGLRSTNCGVADLYR</sequence>
<organism evidence="7 8">
    <name type="scientific">Daphnia galeata</name>
    <dbReference type="NCBI Taxonomy" id="27404"/>
    <lineage>
        <taxon>Eukaryota</taxon>
        <taxon>Metazoa</taxon>
        <taxon>Ecdysozoa</taxon>
        <taxon>Arthropoda</taxon>
        <taxon>Crustacea</taxon>
        <taxon>Branchiopoda</taxon>
        <taxon>Diplostraca</taxon>
        <taxon>Cladocera</taxon>
        <taxon>Anomopoda</taxon>
        <taxon>Daphniidae</taxon>
        <taxon>Daphnia</taxon>
    </lineage>
</organism>
<feature type="domain" description="C3H1-type" evidence="6">
    <location>
        <begin position="118"/>
        <end position="145"/>
    </location>
</feature>
<dbReference type="PANTHER" id="PTHR12675">
    <property type="entry name" value="MUSCLEBLIND-LIKE PROTEIN"/>
    <property type="match status" value="1"/>
</dbReference>
<dbReference type="FunFam" id="3.30.1370.210:FF:000024">
    <property type="entry name" value="Predicted protein"/>
    <property type="match status" value="1"/>
</dbReference>
<reference evidence="7" key="1">
    <citation type="submission" date="2021-11" db="EMBL/GenBank/DDBJ databases">
        <authorList>
            <person name="Schell T."/>
        </authorList>
    </citation>
    <scope>NUCLEOTIDE SEQUENCE</scope>
    <source>
        <strain evidence="7">M5</strain>
    </source>
</reference>
<dbReference type="PANTHER" id="PTHR12675:SF6">
    <property type="entry name" value="ZINC FINGER CCCH DOMAIN-CONTAINING PROTEIN 10"/>
    <property type="match status" value="1"/>
</dbReference>
<keyword evidence="4 5" id="KW-0862">Zinc</keyword>
<evidence type="ECO:0000313" key="8">
    <source>
        <dbReference type="Proteomes" id="UP000789390"/>
    </source>
</evidence>
<name>A0A8J2RVJ7_9CRUS</name>
<dbReference type="Gene3D" id="3.30.1370.210">
    <property type="match status" value="2"/>
</dbReference>
<evidence type="ECO:0000256" key="5">
    <source>
        <dbReference type="PROSITE-ProRule" id="PRU00723"/>
    </source>
</evidence>
<feature type="domain" description="C3H1-type" evidence="6">
    <location>
        <begin position="25"/>
        <end position="47"/>
    </location>
</feature>
<dbReference type="InterPro" id="IPR000571">
    <property type="entry name" value="Znf_CCCH"/>
</dbReference>
<feature type="zinc finger region" description="C3H1-type" evidence="5">
    <location>
        <begin position="25"/>
        <end position="47"/>
    </location>
</feature>
<evidence type="ECO:0000256" key="3">
    <source>
        <dbReference type="ARBA" id="ARBA00022771"/>
    </source>
</evidence>
<dbReference type="SMART" id="SM00356">
    <property type="entry name" value="ZnF_C3H1"/>
    <property type="match status" value="3"/>
</dbReference>
<keyword evidence="1 5" id="KW-0479">Metal-binding</keyword>